<dbReference type="AlphaFoldDB" id="A0A560HDB1"/>
<reference evidence="1 2" key="1">
    <citation type="submission" date="2019-06" db="EMBL/GenBank/DDBJ databases">
        <title>Genomic Encyclopedia of Type Strains, Phase IV (KMG-V): Genome sequencing to study the core and pangenomes of soil and plant-associated prokaryotes.</title>
        <authorList>
            <person name="Whitman W."/>
        </authorList>
    </citation>
    <scope>NUCLEOTIDE SEQUENCE [LARGE SCALE GENOMIC DNA]</scope>
    <source>
        <strain evidence="1 2">BR 11622</strain>
    </source>
</reference>
<proteinExistence type="predicted"/>
<dbReference type="InterPro" id="IPR021488">
    <property type="entry name" value="DUF3142"/>
</dbReference>
<dbReference type="Proteomes" id="UP000315751">
    <property type="component" value="Unassembled WGS sequence"/>
</dbReference>
<evidence type="ECO:0000313" key="1">
    <source>
        <dbReference type="EMBL" id="TWB43689.1"/>
    </source>
</evidence>
<evidence type="ECO:0000313" key="2">
    <source>
        <dbReference type="Proteomes" id="UP000315751"/>
    </source>
</evidence>
<dbReference type="OrthoDB" id="187794at2"/>
<accession>A0A560HDB1</accession>
<gene>
    <name evidence="1" type="ORF">FBZ90_10476</name>
</gene>
<dbReference type="Pfam" id="PF11340">
    <property type="entry name" value="DUF3142"/>
    <property type="match status" value="1"/>
</dbReference>
<name>A0A560HDB1_9PROT</name>
<sequence>MPRPAFSADGPPSMPLPRPRFLLPALILMCVVGAAAASLMPPRAAFHQAPLPNDIYVWQRAWTPALGQAMDLAAPDITAWRVLAAEVSADGHIAPALLNDGRLEALRAHLAGRPVILVVRIDGRLTEGDPAPLVTTALASLERWREAGVGVAGLEIDHDCPTARLPFYARFLTDLRAQLKDRGLTGTRLSITALPTWLPAPALAEVVAVPDEVVLQVHAVAAPTDGLFNPAQAARWIAAYARRFHTPFRVALPDYGARVSWNADDSLATVEGETPLLGGGAHANELMARPADVAAFLKDLRAQAPANLTGVAWFRLPTAEDRRAWSLATWATVARGGIPVGHLTAVTRPTATPGLSTLVLVNDGAADAELPSGLDLPTACPLGDGANGYARDPLAPQTAPRLVRLSPGLLHPGDQRSVGWVRCPDLPSSPVIHVRP</sequence>
<keyword evidence="2" id="KW-1185">Reference proteome</keyword>
<protein>
    <submittedName>
        <fullName evidence="1">Uncharacterized protein DUF3142</fullName>
    </submittedName>
</protein>
<dbReference type="EMBL" id="VITR01000004">
    <property type="protein sequence ID" value="TWB43689.1"/>
    <property type="molecule type" value="Genomic_DNA"/>
</dbReference>
<organism evidence="1 2">
    <name type="scientific">Nitrospirillum amazonense</name>
    <dbReference type="NCBI Taxonomy" id="28077"/>
    <lineage>
        <taxon>Bacteria</taxon>
        <taxon>Pseudomonadati</taxon>
        <taxon>Pseudomonadota</taxon>
        <taxon>Alphaproteobacteria</taxon>
        <taxon>Rhodospirillales</taxon>
        <taxon>Azospirillaceae</taxon>
        <taxon>Nitrospirillum</taxon>
    </lineage>
</organism>
<comment type="caution">
    <text evidence="1">The sequence shown here is derived from an EMBL/GenBank/DDBJ whole genome shotgun (WGS) entry which is preliminary data.</text>
</comment>